<dbReference type="EMBL" id="CP045309">
    <property type="protein sequence ID" value="QGL46272.1"/>
    <property type="molecule type" value="Genomic_DNA"/>
</dbReference>
<dbReference type="Gene3D" id="3.40.50.2000">
    <property type="entry name" value="Glycogen Phosphorylase B"/>
    <property type="match status" value="1"/>
</dbReference>
<keyword evidence="3" id="KW-1185">Reference proteome</keyword>
<evidence type="ECO:0000313" key="2">
    <source>
        <dbReference type="EMBL" id="QGL46272.1"/>
    </source>
</evidence>
<evidence type="ECO:0000313" key="3">
    <source>
        <dbReference type="Proteomes" id="UP000402241"/>
    </source>
</evidence>
<evidence type="ECO:0000313" key="4">
    <source>
        <dbReference type="Proteomes" id="UP000477779"/>
    </source>
</evidence>
<evidence type="ECO:0000313" key="1">
    <source>
        <dbReference type="EMBL" id="NES31041.1"/>
    </source>
</evidence>
<dbReference type="EMBL" id="JAAHBZ010000014">
    <property type="protein sequence ID" value="NES31041.1"/>
    <property type="molecule type" value="Genomic_DNA"/>
</dbReference>
<proteinExistence type="predicted"/>
<reference evidence="1 4" key="2">
    <citation type="submission" date="2020-02" db="EMBL/GenBank/DDBJ databases">
        <title>WGS of Micromonospora spp. isolated from hot spring.</title>
        <authorList>
            <person name="Thawai C."/>
        </authorList>
    </citation>
    <scope>NUCLEOTIDE SEQUENCE [LARGE SCALE GENOMIC DNA]</scope>
    <source>
        <strain evidence="1 4">TMS7</strain>
    </source>
</reference>
<dbReference type="SUPFAM" id="SSF53756">
    <property type="entry name" value="UDP-Glycosyltransferase/glycogen phosphorylase"/>
    <property type="match status" value="1"/>
</dbReference>
<reference evidence="2 3" key="1">
    <citation type="submission" date="2019-10" db="EMBL/GenBank/DDBJ databases">
        <title>Genome Sequence of Micromonospora terminaliae DSM 101760.</title>
        <authorList>
            <person name="Guo L."/>
        </authorList>
    </citation>
    <scope>NUCLEOTIDE SEQUENCE [LARGE SCALE GENOMIC DNA]</scope>
    <source>
        <strain evidence="2 3">DSM 101760</strain>
    </source>
</reference>
<gene>
    <name evidence="1" type="ORF">G3561_26250</name>
    <name evidence="2" type="ORF">GCE86_03925</name>
</gene>
<dbReference type="RefSeq" id="WP_154225644.1">
    <property type="nucleotide sequence ID" value="NZ_CP045309.1"/>
</dbReference>
<name>A0AAJ2ZJX3_9ACTN</name>
<dbReference type="Proteomes" id="UP000402241">
    <property type="component" value="Chromosome"/>
</dbReference>
<protein>
    <submittedName>
        <fullName evidence="2">Glycosyltransferase family 1 protein</fullName>
    </submittedName>
    <submittedName>
        <fullName evidence="1">Glycosyltransferase family 4 protein</fullName>
    </submittedName>
</protein>
<accession>A0AAJ2ZJX3</accession>
<dbReference type="AlphaFoldDB" id="A0AAJ2ZJX3"/>
<sequence>MGNRLVDGALRRVTAPRVVRHRAAARLIRGLASAPLLPTRARGALARRLRTGMRRAGWPVAESRAALVAVAGAVEPAARADLLIQEATDELAEGRTPAHLMEAVEAELAAADEAYARGDGKTAARRLHRALRTQSHRVLHFDQLTSPLVDDPAGYLGALRRSAVGRALLTPRGRAVPAAPPPTDRPLRLLVLVNGSAHFLREIRERYARHPGVELRYLHLADDPVAAQLVRQNARIVTEALIGGTDYGAQVERWLRPHLDWADTVFVDWAVGTAAMVTLVDPGDTRVVIRLHSYEAFGQWPHVIDFSRVDDVVFVSTHLRDFAATVALGLTGPNAPRSHVLTNALHLQPFRQPKDATARFTLGLVGTSAVAKDPRWAVEVLRRLRAEDERYRLFLVGKGIDTGLSRAARRYAEALEADLAELEPAGAVRRIGHTDDVPKVLTEIGVILSSSVRESFHCAVVEGAASGAVPVVRDWPFFAGREHGARTVFPADWVVATPAEAAARIRATTADEEVWRTTGAAASDHALATWDWSVNAPDFDAMLGVEPA</sequence>
<dbReference type="Pfam" id="PF13692">
    <property type="entry name" value="Glyco_trans_1_4"/>
    <property type="match status" value="1"/>
</dbReference>
<organism evidence="1 4">
    <name type="scientific">Micromonospora terminaliae</name>
    <dbReference type="NCBI Taxonomy" id="1914461"/>
    <lineage>
        <taxon>Bacteria</taxon>
        <taxon>Bacillati</taxon>
        <taxon>Actinomycetota</taxon>
        <taxon>Actinomycetes</taxon>
        <taxon>Micromonosporales</taxon>
        <taxon>Micromonosporaceae</taxon>
        <taxon>Micromonospora</taxon>
    </lineage>
</organism>
<dbReference type="Proteomes" id="UP000477779">
    <property type="component" value="Unassembled WGS sequence"/>
</dbReference>